<organism evidence="2 3">
    <name type="scientific">Alteromonas lipolytica</name>
    <dbReference type="NCBI Taxonomy" id="1856405"/>
    <lineage>
        <taxon>Bacteria</taxon>
        <taxon>Pseudomonadati</taxon>
        <taxon>Pseudomonadota</taxon>
        <taxon>Gammaproteobacteria</taxon>
        <taxon>Alteromonadales</taxon>
        <taxon>Alteromonadaceae</taxon>
        <taxon>Alteromonas/Salinimonas group</taxon>
        <taxon>Alteromonas</taxon>
    </lineage>
</organism>
<dbReference type="AlphaFoldDB" id="A0A1E8FBY7"/>
<dbReference type="Gene3D" id="3.30.830.10">
    <property type="entry name" value="Metalloenzyme, LuxS/M16 peptidase-like"/>
    <property type="match status" value="1"/>
</dbReference>
<accession>A0A1E8FBY7</accession>
<protein>
    <recommendedName>
        <fullName evidence="1">Peptidase M16 N-terminal domain-containing protein</fullName>
    </recommendedName>
</protein>
<dbReference type="OrthoDB" id="9762027at2"/>
<dbReference type="Pfam" id="PF00675">
    <property type="entry name" value="Peptidase_M16"/>
    <property type="match status" value="1"/>
</dbReference>
<dbReference type="InterPro" id="IPR011249">
    <property type="entry name" value="Metalloenz_LuxS/M16"/>
</dbReference>
<dbReference type="Proteomes" id="UP000176037">
    <property type="component" value="Unassembled WGS sequence"/>
</dbReference>
<evidence type="ECO:0000313" key="3">
    <source>
        <dbReference type="Proteomes" id="UP000176037"/>
    </source>
</evidence>
<dbReference type="InterPro" id="IPR011765">
    <property type="entry name" value="Pept_M16_N"/>
</dbReference>
<dbReference type="EMBL" id="MJIC01000015">
    <property type="protein sequence ID" value="OFI33118.1"/>
    <property type="molecule type" value="Genomic_DNA"/>
</dbReference>
<evidence type="ECO:0000313" key="2">
    <source>
        <dbReference type="EMBL" id="OFI33118.1"/>
    </source>
</evidence>
<keyword evidence="3" id="KW-1185">Reference proteome</keyword>
<reference evidence="2 3" key="1">
    <citation type="submission" date="2016-09" db="EMBL/GenBank/DDBJ databases">
        <title>Alteromonas lipolytica, a new species isolated from sea water.</title>
        <authorList>
            <person name="Wu Y.-H."/>
            <person name="Cheng H."/>
            <person name="Xu X.-W."/>
        </authorList>
    </citation>
    <scope>NUCLEOTIDE SEQUENCE [LARGE SCALE GENOMIC DNA]</scope>
    <source>
        <strain evidence="2 3">JW12</strain>
    </source>
</reference>
<comment type="caution">
    <text evidence="2">The sequence shown here is derived from an EMBL/GenBank/DDBJ whole genome shotgun (WGS) entry which is preliminary data.</text>
</comment>
<dbReference type="SUPFAM" id="SSF63411">
    <property type="entry name" value="LuxS/MPP-like metallohydrolase"/>
    <property type="match status" value="1"/>
</dbReference>
<dbReference type="GO" id="GO:0046872">
    <property type="term" value="F:metal ion binding"/>
    <property type="evidence" value="ECO:0007669"/>
    <property type="project" value="InterPro"/>
</dbReference>
<dbReference type="STRING" id="1856405.BFC17_02320"/>
<sequence>MAHQTRLSNGLNVVSFKQPAQEYGAAFVVPTPAVDSSGIAHLVEHLVFRYSDRYQQRHALFAANSVLPVKINASSHNGYSYFYAVSPSKSVLLKIIGYLYAGLQQMEYAGDDIKRERDGVIARELAMYEATQGYQSQMSIWRGDRAPDCYHHWGGYCDTLAQICTDDVTAYKSQYYQPEHITLLLAGVEADELPLLCTTKGKSGEQTYEPKQHRFFSDTLQDDYIFSWWLPECYIDGLLSAQERLSQSMQRFGMRVFIEDSPNHQQKFALRLIGRPGQLMAAQQALIDQARQLHIVPKQHLFFESKYPETINALLAWYHGQQPLNRKVVALSQALALTPVITGARPLKKPVIRIMDRKTEVETTCPLVSDTLENHTPQVPTELPGRLNPLALLLDDKEHFACDLQDWIYQYSLAGMTPEQQNTLITGVMCDERLWLPRTAGHCYAMGVQRVENGLRIYGVMDDEPHQRREAINQLLALYRHA</sequence>
<feature type="domain" description="Peptidase M16 N-terminal" evidence="1">
    <location>
        <begin position="35"/>
        <end position="132"/>
    </location>
</feature>
<proteinExistence type="predicted"/>
<evidence type="ECO:0000259" key="1">
    <source>
        <dbReference type="Pfam" id="PF00675"/>
    </source>
</evidence>
<gene>
    <name evidence="2" type="ORF">BFC17_02320</name>
</gene>
<name>A0A1E8FBY7_9ALTE</name>
<dbReference type="RefSeq" id="WP_070177495.1">
    <property type="nucleotide sequence ID" value="NZ_BMJR01000002.1"/>
</dbReference>